<dbReference type="Gene3D" id="3.40.30.10">
    <property type="entry name" value="Glutaredoxin"/>
    <property type="match status" value="1"/>
</dbReference>
<dbReference type="PROSITE" id="PS51257">
    <property type="entry name" value="PROKAR_LIPOPROTEIN"/>
    <property type="match status" value="1"/>
</dbReference>
<dbReference type="InterPro" id="IPR013766">
    <property type="entry name" value="Thioredoxin_domain"/>
</dbReference>
<feature type="chain" id="PRO_5015779894" evidence="5">
    <location>
        <begin position="30"/>
        <end position="202"/>
    </location>
</feature>
<feature type="binding site" evidence="3">
    <location>
        <position position="167"/>
    </location>
    <ligand>
        <name>Cu cation</name>
        <dbReference type="ChEBI" id="CHEBI:23378"/>
    </ligand>
</feature>
<evidence type="ECO:0000259" key="6">
    <source>
        <dbReference type="PROSITE" id="PS51352"/>
    </source>
</evidence>
<dbReference type="FunFam" id="3.40.30.10:FF:000013">
    <property type="entry name" value="Blast:Protein SCO1 homolog, mitochondrial"/>
    <property type="match status" value="1"/>
</dbReference>
<dbReference type="InterPro" id="IPR036249">
    <property type="entry name" value="Thioredoxin-like_sf"/>
</dbReference>
<evidence type="ECO:0000256" key="4">
    <source>
        <dbReference type="PIRSR" id="PIRSR603782-2"/>
    </source>
</evidence>
<reference evidence="7 8" key="1">
    <citation type="submission" date="2017-09" db="EMBL/GenBank/DDBJ databases">
        <title>Sphingomonas panjinensis sp.nov., isolated from oil-contaminated soil.</title>
        <authorList>
            <person name="Wang L."/>
            <person name="Chen L."/>
        </authorList>
    </citation>
    <scope>NUCLEOTIDE SEQUENCE [LARGE SCALE GENOMIC DNA]</scope>
    <source>
        <strain evidence="7 8">FW-11</strain>
    </source>
</reference>
<dbReference type="AlphaFoldDB" id="A0A2T5G2Q7"/>
<evidence type="ECO:0000256" key="1">
    <source>
        <dbReference type="ARBA" id="ARBA00010996"/>
    </source>
</evidence>
<keyword evidence="2 3" id="KW-0186">Copper</keyword>
<dbReference type="CDD" id="cd02968">
    <property type="entry name" value="SCO"/>
    <property type="match status" value="1"/>
</dbReference>
<dbReference type="InterPro" id="IPR003782">
    <property type="entry name" value="SCO1/SenC"/>
</dbReference>
<organism evidence="7 8">
    <name type="scientific">Sphingomonas oleivorans</name>
    <dbReference type="NCBI Taxonomy" id="1735121"/>
    <lineage>
        <taxon>Bacteria</taxon>
        <taxon>Pseudomonadati</taxon>
        <taxon>Pseudomonadota</taxon>
        <taxon>Alphaproteobacteria</taxon>
        <taxon>Sphingomonadales</taxon>
        <taxon>Sphingomonadaceae</taxon>
        <taxon>Sphingomonas</taxon>
    </lineage>
</organism>
<evidence type="ECO:0000256" key="2">
    <source>
        <dbReference type="ARBA" id="ARBA00023008"/>
    </source>
</evidence>
<comment type="caution">
    <text evidence="7">The sequence shown here is derived from an EMBL/GenBank/DDBJ whole genome shotgun (WGS) entry which is preliminary data.</text>
</comment>
<feature type="binding site" evidence="3">
    <location>
        <position position="73"/>
    </location>
    <ligand>
        <name>Cu cation</name>
        <dbReference type="ChEBI" id="CHEBI:23378"/>
    </ligand>
</feature>
<gene>
    <name evidence="7" type="ORF">CLG96_04895</name>
</gene>
<keyword evidence="5" id="KW-0732">Signal</keyword>
<feature type="disulfide bond" description="Redox-active" evidence="4">
    <location>
        <begin position="73"/>
        <end position="77"/>
    </location>
</feature>
<accession>A0A2T5G2Q7</accession>
<evidence type="ECO:0000256" key="5">
    <source>
        <dbReference type="SAM" id="SignalP"/>
    </source>
</evidence>
<protein>
    <submittedName>
        <fullName evidence="7">SCO family protein</fullName>
    </submittedName>
</protein>
<keyword evidence="8" id="KW-1185">Reference proteome</keyword>
<dbReference type="PANTHER" id="PTHR12151:SF25">
    <property type="entry name" value="LINALOOL DEHYDRATASE_ISOMERASE DOMAIN-CONTAINING PROTEIN"/>
    <property type="match status" value="1"/>
</dbReference>
<dbReference type="SUPFAM" id="SSF52833">
    <property type="entry name" value="Thioredoxin-like"/>
    <property type="match status" value="1"/>
</dbReference>
<dbReference type="OrthoDB" id="9790194at2"/>
<keyword evidence="3" id="KW-0479">Metal-binding</keyword>
<dbReference type="PANTHER" id="PTHR12151">
    <property type="entry name" value="ELECTRON TRANSPORT PROTIN SCO1/SENC FAMILY MEMBER"/>
    <property type="match status" value="1"/>
</dbReference>
<name>A0A2T5G2Q7_9SPHN</name>
<dbReference type="RefSeq" id="WP_107966664.1">
    <property type="nucleotide sequence ID" value="NZ_NWBU01000004.1"/>
</dbReference>
<feature type="binding site" evidence="3">
    <location>
        <position position="77"/>
    </location>
    <ligand>
        <name>Cu cation</name>
        <dbReference type="ChEBI" id="CHEBI:23378"/>
    </ligand>
</feature>
<feature type="domain" description="Thioredoxin" evidence="6">
    <location>
        <begin position="35"/>
        <end position="202"/>
    </location>
</feature>
<sequence length="202" mass="21979">MAGRTMNNSLFFRLLAACCLMGAGLSACGRETPPLAGAKIGGPFTLTDQDGRRVSDSQFAGRYRLVYFGYTYCPDVCPLDVQNLALGLKQLEESDPGKAEKIQPIFISIDPARDTPEVLKQFVSAFHPRLIGLTGTEAEIATVAKEFAVYYKKQPPAPDTSGYLVDHLRQAMLFGPKGEPLALIPQEEGAEPIAAELARWTK</sequence>
<dbReference type="Pfam" id="PF02630">
    <property type="entry name" value="SCO1-SenC"/>
    <property type="match status" value="1"/>
</dbReference>
<evidence type="ECO:0000313" key="8">
    <source>
        <dbReference type="Proteomes" id="UP000244162"/>
    </source>
</evidence>
<dbReference type="PROSITE" id="PS51352">
    <property type="entry name" value="THIOREDOXIN_2"/>
    <property type="match status" value="1"/>
</dbReference>
<keyword evidence="4" id="KW-1015">Disulfide bond</keyword>
<dbReference type="GO" id="GO:0046872">
    <property type="term" value="F:metal ion binding"/>
    <property type="evidence" value="ECO:0007669"/>
    <property type="project" value="UniProtKB-KW"/>
</dbReference>
<dbReference type="Proteomes" id="UP000244162">
    <property type="component" value="Unassembled WGS sequence"/>
</dbReference>
<dbReference type="EMBL" id="NWBU01000004">
    <property type="protein sequence ID" value="PTQ13432.1"/>
    <property type="molecule type" value="Genomic_DNA"/>
</dbReference>
<evidence type="ECO:0000256" key="3">
    <source>
        <dbReference type="PIRSR" id="PIRSR603782-1"/>
    </source>
</evidence>
<comment type="similarity">
    <text evidence="1">Belongs to the SCO1/2 family.</text>
</comment>
<feature type="signal peptide" evidence="5">
    <location>
        <begin position="1"/>
        <end position="29"/>
    </location>
</feature>
<evidence type="ECO:0000313" key="7">
    <source>
        <dbReference type="EMBL" id="PTQ13432.1"/>
    </source>
</evidence>
<proteinExistence type="inferred from homology"/>